<protein>
    <submittedName>
        <fullName evidence="1">Uncharacterized protein</fullName>
    </submittedName>
</protein>
<dbReference type="RefSeq" id="YP_003969557.1">
    <property type="nucleotide sequence ID" value="NC_014636.1"/>
</dbReference>
<evidence type="ECO:0000313" key="2">
    <source>
        <dbReference type="Proteomes" id="UP000002236"/>
    </source>
</evidence>
<dbReference type="EMBL" id="HM452126">
    <property type="protein sequence ID" value="ADM80111.1"/>
    <property type="molecule type" value="Genomic_DNA"/>
</dbReference>
<sequence length="65" mass="7609">MKTTAELKAMRAKRGFKDEKDVLIESHAFAQRALAQAVIMEHDENMDLFRSKIKVYEDRIQQITL</sequence>
<reference evidence="1 2" key="1">
    <citation type="journal article" date="2012" name="Vet. Microbiol.">
        <title>Complete genome sequence and characterization of a broad-host range T4-like bacteriophage phiAS5 infecting Aeromonas salmonicida subsp. salmonicida.</title>
        <authorList>
            <person name="Kim J.H."/>
            <person name="Son J.S."/>
            <person name="Choi Y.J."/>
            <person name="Choresca C.H.Jr."/>
            <person name="Shin S.P."/>
            <person name="Han J.E."/>
            <person name="Jun J.W."/>
            <person name="Park S.C."/>
        </authorList>
    </citation>
    <scope>NUCLEOTIDE SEQUENCE [LARGE SCALE GENOMIC DNA]</scope>
</reference>
<dbReference type="Proteomes" id="UP000002236">
    <property type="component" value="Segment"/>
</dbReference>
<evidence type="ECO:0000313" key="1">
    <source>
        <dbReference type="EMBL" id="ADM80111.1"/>
    </source>
</evidence>
<dbReference type="KEGG" id="vg:9861675"/>
<keyword evidence="2" id="KW-1185">Reference proteome</keyword>
<gene>
    <name evidence="1" type="ORF">phiAS5_ORF0268</name>
</gene>
<proteinExistence type="predicted"/>
<dbReference type="GeneID" id="9861675"/>
<accession>E1A222</accession>
<name>E1A222_9CAUD</name>
<dbReference type="OrthoDB" id="26235at10239"/>
<organism evidence="1 2">
    <name type="scientific">Aeromonas phage phiAS5</name>
    <dbReference type="NCBI Taxonomy" id="879630"/>
    <lineage>
        <taxon>Viruses</taxon>
        <taxon>Duplodnaviria</taxon>
        <taxon>Heunggongvirae</taxon>
        <taxon>Uroviricota</taxon>
        <taxon>Caudoviricetes</taxon>
        <taxon>Pantevenvirales</taxon>
        <taxon>Straboviridae</taxon>
        <taxon>Chrysonvirus</taxon>
        <taxon>Chrysonvirus as5</taxon>
    </lineage>
</organism>